<dbReference type="PROSITE" id="PS51257">
    <property type="entry name" value="PROKAR_LIPOPROTEIN"/>
    <property type="match status" value="1"/>
</dbReference>
<gene>
    <name evidence="2" type="ORF">QQX98_002434</name>
</gene>
<protein>
    <submittedName>
        <fullName evidence="2">Uncharacterized protein</fullName>
    </submittedName>
</protein>
<feature type="region of interest" description="Disordered" evidence="1">
    <location>
        <begin position="33"/>
        <end position="88"/>
    </location>
</feature>
<name>A0ABR1HJ13_9HYPO</name>
<evidence type="ECO:0000313" key="3">
    <source>
        <dbReference type="Proteomes" id="UP001498476"/>
    </source>
</evidence>
<feature type="compositionally biased region" description="Basic and acidic residues" evidence="1">
    <location>
        <begin position="45"/>
        <end position="54"/>
    </location>
</feature>
<dbReference type="Proteomes" id="UP001498476">
    <property type="component" value="Unassembled WGS sequence"/>
</dbReference>
<comment type="caution">
    <text evidence="2">The sequence shown here is derived from an EMBL/GenBank/DDBJ whole genome shotgun (WGS) entry which is preliminary data.</text>
</comment>
<keyword evidence="3" id="KW-1185">Reference proteome</keyword>
<organism evidence="2 3">
    <name type="scientific">Neonectria punicea</name>
    <dbReference type="NCBI Taxonomy" id="979145"/>
    <lineage>
        <taxon>Eukaryota</taxon>
        <taxon>Fungi</taxon>
        <taxon>Dikarya</taxon>
        <taxon>Ascomycota</taxon>
        <taxon>Pezizomycotina</taxon>
        <taxon>Sordariomycetes</taxon>
        <taxon>Hypocreomycetidae</taxon>
        <taxon>Hypocreales</taxon>
        <taxon>Nectriaceae</taxon>
        <taxon>Neonectria</taxon>
    </lineage>
</organism>
<proteinExistence type="predicted"/>
<accession>A0ABR1HJ13</accession>
<evidence type="ECO:0000313" key="2">
    <source>
        <dbReference type="EMBL" id="KAK7421076.1"/>
    </source>
</evidence>
<sequence length="88" mass="9103">MDRPFTSSDAASTLSGSTACSYVADAPTTTTTAEAKAARRGMRQRVRDVVHDLGRPPTAKQDAKDGKTTKNYVDVGPAGTALMGTSGV</sequence>
<dbReference type="EMBL" id="JAZAVJ010000025">
    <property type="protein sequence ID" value="KAK7421076.1"/>
    <property type="molecule type" value="Genomic_DNA"/>
</dbReference>
<evidence type="ECO:0000256" key="1">
    <source>
        <dbReference type="SAM" id="MobiDB-lite"/>
    </source>
</evidence>
<reference evidence="2 3" key="1">
    <citation type="journal article" date="2025" name="Microbiol. Resour. Announc.">
        <title>Draft genome sequences for Neonectria magnoliae and Neonectria punicea, canker pathogens of Liriodendron tulipifera and Acer saccharum in West Virginia.</title>
        <authorList>
            <person name="Petronek H.M."/>
            <person name="Kasson M.T."/>
            <person name="Metheny A.M."/>
            <person name="Stauder C.M."/>
            <person name="Lovett B."/>
            <person name="Lynch S.C."/>
            <person name="Garnas J.R."/>
            <person name="Kasson L.R."/>
            <person name="Stajich J.E."/>
        </authorList>
    </citation>
    <scope>NUCLEOTIDE SEQUENCE [LARGE SCALE GENOMIC DNA]</scope>
    <source>
        <strain evidence="2 3">NRRL 64653</strain>
    </source>
</reference>